<evidence type="ECO:0000256" key="2">
    <source>
        <dbReference type="ARBA" id="ARBA00022448"/>
    </source>
</evidence>
<evidence type="ECO:0000256" key="3">
    <source>
        <dbReference type="ARBA" id="ARBA00022729"/>
    </source>
</evidence>
<protein>
    <recommendedName>
        <fullName evidence="6">Ferric iron ABC transporter, iron-binding protein</fullName>
    </recommendedName>
</protein>
<evidence type="ECO:0008006" key="6">
    <source>
        <dbReference type="Google" id="ProtNLM"/>
    </source>
</evidence>
<dbReference type="PANTHER" id="PTHR30368:SF2">
    <property type="entry name" value="SULFATE-BINDING PROTEIN"/>
    <property type="match status" value="1"/>
</dbReference>
<accession>A0A1W1CU78</accession>
<evidence type="ECO:0000256" key="1">
    <source>
        <dbReference type="ARBA" id="ARBA00004418"/>
    </source>
</evidence>
<reference evidence="5" key="1">
    <citation type="submission" date="2016-10" db="EMBL/GenBank/DDBJ databases">
        <authorList>
            <person name="de Groot N.N."/>
        </authorList>
    </citation>
    <scope>NUCLEOTIDE SEQUENCE</scope>
</reference>
<dbReference type="Gene3D" id="3.40.190.10">
    <property type="entry name" value="Periplasmic binding protein-like II"/>
    <property type="match status" value="2"/>
</dbReference>
<dbReference type="GO" id="GO:0042597">
    <property type="term" value="C:periplasmic space"/>
    <property type="evidence" value="ECO:0007669"/>
    <property type="project" value="UniProtKB-SubCell"/>
</dbReference>
<gene>
    <name evidence="5" type="ORF">MNB_SV-14-1645</name>
</gene>
<dbReference type="Pfam" id="PF13531">
    <property type="entry name" value="SBP_bac_11"/>
    <property type="match status" value="1"/>
</dbReference>
<keyword evidence="2" id="KW-0813">Transport</keyword>
<keyword evidence="4" id="KW-0574">Periplasm</keyword>
<dbReference type="AlphaFoldDB" id="A0A1W1CU78"/>
<proteinExistence type="predicted"/>
<evidence type="ECO:0000313" key="5">
    <source>
        <dbReference type="EMBL" id="SFV69211.1"/>
    </source>
</evidence>
<comment type="subcellular location">
    <subcellularLocation>
        <location evidence="1">Periplasm</location>
    </subcellularLocation>
</comment>
<dbReference type="GO" id="GO:1902358">
    <property type="term" value="P:sulfate transmembrane transport"/>
    <property type="evidence" value="ECO:0007669"/>
    <property type="project" value="InterPro"/>
</dbReference>
<sequence length="371" mass="41438">MNKKLTTSLILGVTLGTNIAHANFSDWSEMLKAKSAEAVSWAKSVKAKIDKNKLKGEAVICLASEKKEWGNEVISLFEKKYPKVSLKVIYEGSGTLMDKLNDGNPDKCSVVSPASSVSALSYTGYKADKAVELFYSPLVMVSNTEKLQVLEKKLGEKLSLSNIDDYAGKKWSEISPEHKNWGKNRVAFTNPDKSNSGLVTIMSKAYAFFDAYEPITLKELNDKKFQEEMKSFWDNTEHSKTSTGKLTKSFLASTLRYTTIFTYENMVPALLKKHGKKLTVTYPSYAVLNDHPAWIMAKDENEKKISQVLINYFLEKDAQTVAAKYGFRPANPDVSVSPALSSFYQRDIGIVDLPTNNDIVEAIKDTAKGKW</sequence>
<evidence type="ECO:0000256" key="4">
    <source>
        <dbReference type="ARBA" id="ARBA00022764"/>
    </source>
</evidence>
<keyword evidence="3" id="KW-0732">Signal</keyword>
<name>A0A1W1CU78_9ZZZZ</name>
<dbReference type="EMBL" id="FPHN01000269">
    <property type="protein sequence ID" value="SFV69211.1"/>
    <property type="molecule type" value="Genomic_DNA"/>
</dbReference>
<dbReference type="SUPFAM" id="SSF53850">
    <property type="entry name" value="Periplasmic binding protein-like II"/>
    <property type="match status" value="1"/>
</dbReference>
<dbReference type="PANTHER" id="PTHR30368">
    <property type="entry name" value="SULFATE-BINDING PROTEIN"/>
    <property type="match status" value="1"/>
</dbReference>
<organism evidence="5">
    <name type="scientific">hydrothermal vent metagenome</name>
    <dbReference type="NCBI Taxonomy" id="652676"/>
    <lineage>
        <taxon>unclassified sequences</taxon>
        <taxon>metagenomes</taxon>
        <taxon>ecological metagenomes</taxon>
    </lineage>
</organism>
<dbReference type="InterPro" id="IPR005669">
    <property type="entry name" value="Thiosulph/SO4-bd"/>
</dbReference>
<dbReference type="GO" id="GO:0140104">
    <property type="term" value="F:molecular carrier activity"/>
    <property type="evidence" value="ECO:0007669"/>
    <property type="project" value="InterPro"/>
</dbReference>